<dbReference type="GO" id="GO:0016651">
    <property type="term" value="F:oxidoreductase activity, acting on NAD(P)H"/>
    <property type="evidence" value="ECO:0007669"/>
    <property type="project" value="InterPro"/>
</dbReference>
<accession>A0A136J2G4</accession>
<dbReference type="STRING" id="196109.A0A136J2G4"/>
<gene>
    <name evidence="5" type="ORF">Micbo1qcDRAFT_204544</name>
</gene>
<evidence type="ECO:0000256" key="3">
    <source>
        <dbReference type="SAM" id="MobiDB-lite"/>
    </source>
</evidence>
<evidence type="ECO:0000313" key="5">
    <source>
        <dbReference type="EMBL" id="KXJ91284.1"/>
    </source>
</evidence>
<dbReference type="InParanoid" id="A0A136J2G4"/>
<dbReference type="SUPFAM" id="SSF50129">
    <property type="entry name" value="GroES-like"/>
    <property type="match status" value="1"/>
</dbReference>
<comment type="similarity">
    <text evidence="1">Belongs to the zinc-containing alcohol dehydrogenase family.</text>
</comment>
<dbReference type="InterPro" id="IPR011032">
    <property type="entry name" value="GroES-like_sf"/>
</dbReference>
<evidence type="ECO:0000256" key="1">
    <source>
        <dbReference type="ARBA" id="ARBA00008072"/>
    </source>
</evidence>
<dbReference type="EMBL" id="KQ964250">
    <property type="protein sequence ID" value="KXJ91284.1"/>
    <property type="molecule type" value="Genomic_DNA"/>
</dbReference>
<dbReference type="InterPro" id="IPR036291">
    <property type="entry name" value="NAD(P)-bd_dom_sf"/>
</dbReference>
<dbReference type="OrthoDB" id="3233595at2759"/>
<organism evidence="5 6">
    <name type="scientific">Microdochium bolleyi</name>
    <dbReference type="NCBI Taxonomy" id="196109"/>
    <lineage>
        <taxon>Eukaryota</taxon>
        <taxon>Fungi</taxon>
        <taxon>Dikarya</taxon>
        <taxon>Ascomycota</taxon>
        <taxon>Pezizomycotina</taxon>
        <taxon>Sordariomycetes</taxon>
        <taxon>Xylariomycetidae</taxon>
        <taxon>Xylariales</taxon>
        <taxon>Microdochiaceae</taxon>
        <taxon>Microdochium</taxon>
    </lineage>
</organism>
<dbReference type="InterPro" id="IPR047122">
    <property type="entry name" value="Trans-enoyl_RdTase-like"/>
</dbReference>
<dbReference type="PANTHER" id="PTHR45348:SF5">
    <property type="entry name" value="OXIDOREDUCTASE, PUTATIVE (AFU_ORTHOLOGUE AFUA_8G01420)-RELATED"/>
    <property type="match status" value="1"/>
</dbReference>
<dbReference type="PANTHER" id="PTHR45348">
    <property type="entry name" value="HYPOTHETICAL OXIDOREDUCTASE (EUROFUNG)"/>
    <property type="match status" value="1"/>
</dbReference>
<dbReference type="AlphaFoldDB" id="A0A136J2G4"/>
<dbReference type="Gene3D" id="3.90.180.10">
    <property type="entry name" value="Medium-chain alcohol dehydrogenases, catalytic domain"/>
    <property type="match status" value="1"/>
</dbReference>
<feature type="compositionally biased region" description="Basic and acidic residues" evidence="3">
    <location>
        <begin position="1"/>
        <end position="19"/>
    </location>
</feature>
<dbReference type="SMART" id="SM00829">
    <property type="entry name" value="PKS_ER"/>
    <property type="match status" value="1"/>
</dbReference>
<keyword evidence="6" id="KW-1185">Reference proteome</keyword>
<dbReference type="CDD" id="cd08249">
    <property type="entry name" value="enoyl_reductase_like"/>
    <property type="match status" value="1"/>
</dbReference>
<dbReference type="InterPro" id="IPR020843">
    <property type="entry name" value="ER"/>
</dbReference>
<sequence length="343" mass="37065">MKEGFVADGPKVEIRDTPKPKPGPKQVIIKVIVSGSNPKDWKVPKFLPEPLNQGDDIAGYVHEVGTNVFEFKPGDRVAAFHEMLKPYGSYGEYAVAEQHTTFHIPKEISFEEAAAIPLAAMTAAIGLFHPDQLALPAPWAPTKPAIPLVVYGASSAVGAYAVQLAQRANIHPLIAVAGKSAAHVEQLIDRSKGDSIVDYRSGDVAGAIRAALGPEHADNLYHAYDAVAEHDSYIHLGGALAKQPSRQTGSSAKITLVLPGKTYDDMPPHVEKHITSVGAAHKGAEDFAYVYFRYIARGLQERWFRPQPHEVVHGGLEGVQKGLENLRDGRASAVNFKDVRAVV</sequence>
<reference evidence="6" key="1">
    <citation type="submission" date="2016-02" db="EMBL/GenBank/DDBJ databases">
        <title>Draft genome sequence of Microdochium bolleyi, a fungal endophyte of beachgrass.</title>
        <authorList>
            <consortium name="DOE Joint Genome Institute"/>
            <person name="David A.S."/>
            <person name="May G."/>
            <person name="Haridas S."/>
            <person name="Lim J."/>
            <person name="Wang M."/>
            <person name="Labutti K."/>
            <person name="Lipzen A."/>
            <person name="Barry K."/>
            <person name="Grigoriev I.V."/>
        </authorList>
    </citation>
    <scope>NUCLEOTIDE SEQUENCE [LARGE SCALE GENOMIC DNA]</scope>
    <source>
        <strain evidence="6">J235TASD1</strain>
    </source>
</reference>
<dbReference type="Gene3D" id="3.40.50.720">
    <property type="entry name" value="NAD(P)-binding Rossmann-like Domain"/>
    <property type="match status" value="1"/>
</dbReference>
<name>A0A136J2G4_9PEZI</name>
<dbReference type="Proteomes" id="UP000070501">
    <property type="component" value="Unassembled WGS sequence"/>
</dbReference>
<evidence type="ECO:0000313" key="6">
    <source>
        <dbReference type="Proteomes" id="UP000070501"/>
    </source>
</evidence>
<keyword evidence="2" id="KW-0560">Oxidoreductase</keyword>
<evidence type="ECO:0000259" key="4">
    <source>
        <dbReference type="SMART" id="SM00829"/>
    </source>
</evidence>
<dbReference type="SUPFAM" id="SSF51735">
    <property type="entry name" value="NAD(P)-binding Rossmann-fold domains"/>
    <property type="match status" value="1"/>
</dbReference>
<dbReference type="InterPro" id="IPR013154">
    <property type="entry name" value="ADH-like_N"/>
</dbReference>
<feature type="region of interest" description="Disordered" evidence="3">
    <location>
        <begin position="1"/>
        <end position="22"/>
    </location>
</feature>
<evidence type="ECO:0000256" key="2">
    <source>
        <dbReference type="ARBA" id="ARBA00023002"/>
    </source>
</evidence>
<dbReference type="Pfam" id="PF08240">
    <property type="entry name" value="ADH_N"/>
    <property type="match status" value="1"/>
</dbReference>
<protein>
    <submittedName>
        <fullName evidence="5">Zinc-binding oxidoreductase-like protein ToxD</fullName>
    </submittedName>
</protein>
<feature type="domain" description="Enoyl reductase (ER)" evidence="4">
    <location>
        <begin position="9"/>
        <end position="258"/>
    </location>
</feature>
<proteinExistence type="inferred from homology"/>